<comment type="similarity">
    <text evidence="2">Belongs to the glycerophosphoryl diester phosphodiesterase family.</text>
</comment>
<dbReference type="InterPro" id="IPR030395">
    <property type="entry name" value="GP_PDE_dom"/>
</dbReference>
<keyword evidence="7" id="KW-0325">Glycoprotein</keyword>
<dbReference type="PROSITE" id="PS51704">
    <property type="entry name" value="GP_PDE"/>
    <property type="match status" value="1"/>
</dbReference>
<evidence type="ECO:0000256" key="7">
    <source>
        <dbReference type="ARBA" id="ARBA00023180"/>
    </source>
</evidence>
<evidence type="ECO:0000256" key="4">
    <source>
        <dbReference type="ARBA" id="ARBA00022801"/>
    </source>
</evidence>
<dbReference type="GeneID" id="103119436"/>
<feature type="transmembrane region" description="Helical" evidence="9">
    <location>
        <begin position="66"/>
        <end position="86"/>
    </location>
</feature>
<gene>
    <name evidence="12" type="primary">GDPD4</name>
</gene>
<dbReference type="Pfam" id="PF03009">
    <property type="entry name" value="GDPD"/>
    <property type="match status" value="1"/>
</dbReference>
<keyword evidence="11" id="KW-1185">Reference proteome</keyword>
<feature type="region of interest" description="Disordered" evidence="8">
    <location>
        <begin position="471"/>
        <end position="497"/>
    </location>
</feature>
<evidence type="ECO:0000256" key="9">
    <source>
        <dbReference type="SAM" id="Phobius"/>
    </source>
</evidence>
<organism evidence="11 12">
    <name type="scientific">Erinaceus europaeus</name>
    <name type="common">Western European hedgehog</name>
    <dbReference type="NCBI Taxonomy" id="9365"/>
    <lineage>
        <taxon>Eukaryota</taxon>
        <taxon>Metazoa</taxon>
        <taxon>Chordata</taxon>
        <taxon>Craniata</taxon>
        <taxon>Vertebrata</taxon>
        <taxon>Euteleostomi</taxon>
        <taxon>Mammalia</taxon>
        <taxon>Eutheria</taxon>
        <taxon>Laurasiatheria</taxon>
        <taxon>Eulipotyphla</taxon>
        <taxon>Erinaceidae</taxon>
        <taxon>Erinaceinae</taxon>
        <taxon>Erinaceus</taxon>
    </lineage>
</organism>
<evidence type="ECO:0000256" key="3">
    <source>
        <dbReference type="ARBA" id="ARBA00022692"/>
    </source>
</evidence>
<feature type="domain" description="GP-PDE" evidence="10">
    <location>
        <begin position="170"/>
        <end position="428"/>
    </location>
</feature>
<dbReference type="SUPFAM" id="SSF51695">
    <property type="entry name" value="PLC-like phosphodiesterases"/>
    <property type="match status" value="1"/>
</dbReference>
<evidence type="ECO:0000256" key="5">
    <source>
        <dbReference type="ARBA" id="ARBA00022989"/>
    </source>
</evidence>
<feature type="transmembrane region" description="Helical" evidence="9">
    <location>
        <begin position="148"/>
        <end position="170"/>
    </location>
</feature>
<feature type="transmembrane region" description="Helical" evidence="9">
    <location>
        <begin position="23"/>
        <end position="45"/>
    </location>
</feature>
<keyword evidence="5 9" id="KW-1133">Transmembrane helix</keyword>
<evidence type="ECO:0000256" key="8">
    <source>
        <dbReference type="SAM" id="MobiDB-lite"/>
    </source>
</evidence>
<dbReference type="RefSeq" id="XP_060032707.1">
    <property type="nucleotide sequence ID" value="XM_060176724.1"/>
</dbReference>
<dbReference type="PANTHER" id="PTHR23344:SF13">
    <property type="entry name" value="GLYCEROPHOSPHODIESTER PHOSPHODIESTERASE DOMAIN-CONTAINING PROTEIN 4"/>
    <property type="match status" value="1"/>
</dbReference>
<dbReference type="InterPro" id="IPR017946">
    <property type="entry name" value="PLC-like_Pdiesterase_TIM-brl"/>
</dbReference>
<comment type="subcellular location">
    <subcellularLocation>
        <location evidence="1">Membrane</location>
        <topology evidence="1">Multi-pass membrane protein</topology>
    </subcellularLocation>
</comment>
<sequence length="643" mass="75043">MHKDNRTRVRNQKPRRKKKPLPWIIQIFNHQCYLTFITGCLTYQYKIQKEKRSKHALCCCSWKEKLFCPFLFFSFGLSVVMLYVWGETANEHFGFDWITFLGTGYWFYWSVVLLCLFILMTVYTSLLLLLGLLLLWEGYEFYLHWCHKVLVLLVVVGCLFLLWVLCTYWKDKWLTIGLSMQLGPENTMMSFEKAVEEGAFGLETDVFFSYDGVPFLMHDSNLRRTTNIREVMPTASLKYVSNFTWDFLSTLNAGKWFIASPPFYNMKKLSKADEQKARNQKIPKLRDYLELARKEKKYVIFDLHSPPPGHPYRDSFIQETVTEILNSKIEHHLVYWLSGSQRSYVKTRAPGFQQVARLIPVKTLIEENITVINVDYKRLFYKGLKDYKEANITINLYIVNSPWLYSLAWCCSINSVTTDNIQNLRKMNRPYFLMTPAFYIFWWLFLDFISVLLVAIIVYYHLWKSSKKQLHETTSTDTDPKNISLQKGKIKNQESSTLDNSYRVREKPWTIKSLRPALVESTVKDPRSNHFSLGLKKKSRIQPEPIKETVISQMHSSDGVRLPVSTENISAYSLAHNPLPTWKTTLQSALSVLKLHEQTVSSVGVSISESQSENTLTEEFSQESFTFSTTSNISSLSVKSLKF</sequence>
<keyword evidence="4" id="KW-0378">Hydrolase</keyword>
<keyword evidence="3 9" id="KW-0812">Transmembrane</keyword>
<evidence type="ECO:0000313" key="11">
    <source>
        <dbReference type="Proteomes" id="UP001652624"/>
    </source>
</evidence>
<evidence type="ECO:0000256" key="2">
    <source>
        <dbReference type="ARBA" id="ARBA00007277"/>
    </source>
</evidence>
<proteinExistence type="inferred from homology"/>
<feature type="compositionally biased region" description="Polar residues" evidence="8">
    <location>
        <begin position="472"/>
        <end position="485"/>
    </location>
</feature>
<accession>A0ABM3W8C2</accession>
<dbReference type="Gene3D" id="3.20.20.190">
    <property type="entry name" value="Phosphatidylinositol (PI) phosphodiesterase"/>
    <property type="match status" value="1"/>
</dbReference>
<feature type="transmembrane region" description="Helical" evidence="9">
    <location>
        <begin position="440"/>
        <end position="462"/>
    </location>
</feature>
<name>A0ABM3W8C2_ERIEU</name>
<dbReference type="PANTHER" id="PTHR23344">
    <property type="entry name" value="GLYCEROPHOSPHORYL DIESTER PHOSPHODIESTERASE"/>
    <property type="match status" value="1"/>
</dbReference>
<dbReference type="Proteomes" id="UP001652624">
    <property type="component" value="Chromosome 17"/>
</dbReference>
<evidence type="ECO:0000259" key="10">
    <source>
        <dbReference type="PROSITE" id="PS51704"/>
    </source>
</evidence>
<keyword evidence="6 9" id="KW-0472">Membrane</keyword>
<feature type="transmembrane region" description="Helical" evidence="9">
    <location>
        <begin position="106"/>
        <end position="136"/>
    </location>
</feature>
<evidence type="ECO:0000256" key="1">
    <source>
        <dbReference type="ARBA" id="ARBA00004141"/>
    </source>
</evidence>
<evidence type="ECO:0000313" key="12">
    <source>
        <dbReference type="RefSeq" id="XP_060032707.1"/>
    </source>
</evidence>
<reference evidence="12" key="1">
    <citation type="submission" date="2025-08" db="UniProtKB">
        <authorList>
            <consortium name="RefSeq"/>
        </authorList>
    </citation>
    <scope>IDENTIFICATION</scope>
</reference>
<protein>
    <submittedName>
        <fullName evidence="12">Glycerophosphodiester phosphodiesterase domain-containing protein 4 isoform X1</fullName>
    </submittedName>
</protein>
<evidence type="ECO:0000256" key="6">
    <source>
        <dbReference type="ARBA" id="ARBA00023136"/>
    </source>
</evidence>